<dbReference type="EMBL" id="VDLU01000002">
    <property type="protein sequence ID" value="TNJ28195.1"/>
    <property type="molecule type" value="Genomic_DNA"/>
</dbReference>
<evidence type="ECO:0000313" key="1">
    <source>
        <dbReference type="EMBL" id="TNJ28195.1"/>
    </source>
</evidence>
<reference evidence="1 2" key="1">
    <citation type="submission" date="2019-05" db="EMBL/GenBank/DDBJ databases">
        <title>The compact genome of Giardia muris reveals important steps in the evolution of intestinal protozoan parasites.</title>
        <authorList>
            <person name="Xu F."/>
            <person name="Jimenez-Gonzalez A."/>
            <person name="Einarsson E."/>
            <person name="Astvaldsson A."/>
            <person name="Peirasmaki D."/>
            <person name="Eckmann L."/>
            <person name="Andersson J.O."/>
            <person name="Svard S.G."/>
            <person name="Jerlstrom-Hultqvist J."/>
        </authorList>
    </citation>
    <scope>NUCLEOTIDE SEQUENCE [LARGE SCALE GENOMIC DNA]</scope>
    <source>
        <strain evidence="1 2">Roberts-Thomson</strain>
    </source>
</reference>
<dbReference type="AlphaFoldDB" id="A0A4Z1ST69"/>
<proteinExistence type="predicted"/>
<accession>A0A4Z1ST69</accession>
<dbReference type="VEuPathDB" id="GiardiaDB:GMRT_14347"/>
<organism evidence="1 2">
    <name type="scientific">Giardia muris</name>
    <dbReference type="NCBI Taxonomy" id="5742"/>
    <lineage>
        <taxon>Eukaryota</taxon>
        <taxon>Metamonada</taxon>
        <taxon>Diplomonadida</taxon>
        <taxon>Hexamitidae</taxon>
        <taxon>Giardiinae</taxon>
        <taxon>Giardia</taxon>
    </lineage>
</organism>
<sequence>MNALSYLQAFLDQPPQEGAPEPFIPSVESKLERLNELILATVDRGVPPAYLNGTVSIDGKPGQFPMVCYPDSKRVRTVSSAPVSLSITEEQSRVITMELEPGGVSPTSVYIRQAAEALGEAFAPIAFRLDVETLRHVLSDCPAYPSGAVIYHSNLSYRPATRRWEPVAISDSFL</sequence>
<name>A0A4Z1ST69_GIAMU</name>
<comment type="caution">
    <text evidence="1">The sequence shown here is derived from an EMBL/GenBank/DDBJ whole genome shotgun (WGS) entry which is preliminary data.</text>
</comment>
<protein>
    <submittedName>
        <fullName evidence="1">Uncharacterized protein</fullName>
    </submittedName>
</protein>
<keyword evidence="2" id="KW-1185">Reference proteome</keyword>
<gene>
    <name evidence="1" type="ORF">GMRT_14347</name>
</gene>
<dbReference type="Proteomes" id="UP000315496">
    <property type="component" value="Chromosome 2"/>
</dbReference>
<evidence type="ECO:0000313" key="2">
    <source>
        <dbReference type="Proteomes" id="UP000315496"/>
    </source>
</evidence>